<dbReference type="PANTHER" id="PTHR11102:SF160">
    <property type="entry name" value="ERAD-ASSOCIATED E3 UBIQUITIN-PROTEIN LIGASE COMPONENT HRD3"/>
    <property type="match status" value="1"/>
</dbReference>
<dbReference type="PANTHER" id="PTHR11102">
    <property type="entry name" value="SEL-1-LIKE PROTEIN"/>
    <property type="match status" value="1"/>
</dbReference>
<name>A0ABD4XDG4_9RHOB</name>
<dbReference type="InterPro" id="IPR011990">
    <property type="entry name" value="TPR-like_helical_dom_sf"/>
</dbReference>
<feature type="chain" id="PRO_5044826173" evidence="1">
    <location>
        <begin position="24"/>
        <end position="528"/>
    </location>
</feature>
<dbReference type="RefSeq" id="WP_274840062.1">
    <property type="nucleotide sequence ID" value="NZ_JARCJF010000011.1"/>
</dbReference>
<dbReference type="Proteomes" id="UP001218364">
    <property type="component" value="Unassembled WGS sequence"/>
</dbReference>
<evidence type="ECO:0000313" key="2">
    <source>
        <dbReference type="EMBL" id="MDE4167583.1"/>
    </source>
</evidence>
<accession>A0ABD4XDG4</accession>
<dbReference type="Gene3D" id="1.25.40.10">
    <property type="entry name" value="Tetratricopeptide repeat domain"/>
    <property type="match status" value="3"/>
</dbReference>
<dbReference type="EMBL" id="JARCJK010000011">
    <property type="protein sequence ID" value="MDE4167583.1"/>
    <property type="molecule type" value="Genomic_DNA"/>
</dbReference>
<feature type="signal peptide" evidence="1">
    <location>
        <begin position="1"/>
        <end position="23"/>
    </location>
</feature>
<dbReference type="InterPro" id="IPR050767">
    <property type="entry name" value="Sel1_AlgK"/>
</dbReference>
<proteinExistence type="predicted"/>
<comment type="caution">
    <text evidence="2">The sequence shown here is derived from an EMBL/GenBank/DDBJ whole genome shotgun (WGS) entry which is preliminary data.</text>
</comment>
<sequence>MTRFRSSAFGVLSLALLSVPVLAPQSLQAQDNQQATSETPPPLPEMSVIEQAWARGDFVFVRQGLKRHAEETGTALAQYRYGRVLLEGRGGPRDLAAAQQWLERAVAQNEAGAAVLLARLYLSAAPGGPAQDPARAAELFKSAAARGNREAQYYLGLLYDSGTGVAADPKEAFTWFLAAAENAHTDAAFELSRAYSRGRGTVENPAEALRWLQAAAEAGHAEAQFYLAYALDSGQGAPRNRSEALNWLLRSAEAGFVQSRSALGKKYLTGDGVDANPAEAVRWLGRAAEAGDLGAMARLGAAYLGAHGVARDIPRAVALLEQASDAGLARASFDLAALFEQGAPGISADLPQAVTLYRRAVEQGSLEAEQHLGQLTGAGRLDGLLAPHRAVPWAVAAAEAGDAGAADWLQRQAEDGLRPAQTAFALRLIAGEGDPKQAAALLQAAAAAGDPEAQYQLGRIYVQGAGVEQDYVAAHKWLNIAAAGGSSAALKTRGVVADLMTPEQLAEAQLAARRFFDAARDAAPVKSE</sequence>
<dbReference type="InterPro" id="IPR006597">
    <property type="entry name" value="Sel1-like"/>
</dbReference>
<dbReference type="SUPFAM" id="SSF81901">
    <property type="entry name" value="HCP-like"/>
    <property type="match status" value="4"/>
</dbReference>
<organism evidence="2 3">
    <name type="scientific">Phaeobacter gallaeciensis</name>
    <dbReference type="NCBI Taxonomy" id="60890"/>
    <lineage>
        <taxon>Bacteria</taxon>
        <taxon>Pseudomonadati</taxon>
        <taxon>Pseudomonadota</taxon>
        <taxon>Alphaproteobacteria</taxon>
        <taxon>Rhodobacterales</taxon>
        <taxon>Roseobacteraceae</taxon>
        <taxon>Phaeobacter</taxon>
    </lineage>
</organism>
<dbReference type="AlphaFoldDB" id="A0ABD4XDG4"/>
<keyword evidence="1" id="KW-0732">Signal</keyword>
<dbReference type="Pfam" id="PF08238">
    <property type="entry name" value="Sel1"/>
    <property type="match status" value="10"/>
</dbReference>
<protein>
    <submittedName>
        <fullName evidence="2">Tetratricopeptide repeat protein</fullName>
    </submittedName>
</protein>
<gene>
    <name evidence="2" type="ORF">PXK24_17950</name>
</gene>
<evidence type="ECO:0000256" key="1">
    <source>
        <dbReference type="SAM" id="SignalP"/>
    </source>
</evidence>
<evidence type="ECO:0000313" key="3">
    <source>
        <dbReference type="Proteomes" id="UP001218364"/>
    </source>
</evidence>
<dbReference type="SMART" id="SM00671">
    <property type="entry name" value="SEL1"/>
    <property type="match status" value="10"/>
</dbReference>
<reference evidence="2 3" key="1">
    <citation type="submission" date="2023-02" db="EMBL/GenBank/DDBJ databases">
        <title>Population genomics of bacteria associated with diatom.</title>
        <authorList>
            <person name="Xie J."/>
            <person name="Wang H."/>
        </authorList>
    </citation>
    <scope>NUCLEOTIDE SEQUENCE [LARGE SCALE GENOMIC DNA]</scope>
    <source>
        <strain evidence="2 3">PT47_8</strain>
    </source>
</reference>